<protein>
    <recommendedName>
        <fullName evidence="3">NACHT domain-containing protein</fullName>
    </recommendedName>
</protein>
<proteinExistence type="predicted"/>
<evidence type="ECO:0000256" key="2">
    <source>
        <dbReference type="SAM" id="MobiDB-lite"/>
    </source>
</evidence>
<dbReference type="PROSITE" id="PS50837">
    <property type="entry name" value="NACHT"/>
    <property type="match status" value="1"/>
</dbReference>
<evidence type="ECO:0000256" key="1">
    <source>
        <dbReference type="ARBA" id="ARBA00022737"/>
    </source>
</evidence>
<dbReference type="InterPro" id="IPR056884">
    <property type="entry name" value="NPHP3-like_N"/>
</dbReference>
<dbReference type="Gene3D" id="3.40.50.300">
    <property type="entry name" value="P-loop containing nucleotide triphosphate hydrolases"/>
    <property type="match status" value="1"/>
</dbReference>
<sequence length="732" mass="83307">MTSPATPEVEESQDVRLKHRFTRFVKRISTKVSPRPQLQKRRSSLGNTPSRGPTFSSPAAHNTSPRRPKVENKAVKVPCPLSPAESPRPESPEVKTCPKSASLWAQAYREAKKDPGFVTLLESYSDFLADRYGLSKKESTELIESLLNFTSEEQDTPIQKIAERTLNDLESTRLTFRVGDRDIVVRKQVQKVFDFLTPFKGVFGAAAAAEPSASLAWTGVMAALPFLENILKQDESAAEGFEKISFLLIRYALLEKDFLHEKSESSTPISIEHSRVINSIKERIVKVYVIVYEYQIRIILQYAHAKPRRFLGDMLLLNDWKKMTSDINEKDLEIDRAVNTAKYSSLRNGLQQIDESITKTMRTVLDAQKDISSKLDISILDRIPYVENAVFNSEVIDKQGKCLQGTQRNALNTIQRWAESPDSDPIFWLAGMAGTGKSTIAATVANCLHNRKQFFNSDEKLDSRTFLGATFFLSHEDPERNTVKYVFPTIARTMAERFPDIGQYISQSIYRDTTVGTARFAEQMERLLIEPLAAVSKDLLVSVRLIIIIDSIDECEKSSEAEQLLRLLTKLGGFHPLDARVLVVSRPEKHISQILDDPKYRVEKLILEKITPQIDCSDPDDITKFLKHEVDIITIRRSFAHDWIKNEEMSQLIEKADGLFIYAATTCRFLDATDDDGIQGLRLRKLIEGKTDHGTPEARLDEIYRKVLTFPTRNMSKYPYLDQLRLLSNHRR</sequence>
<name>A0A9W8PG07_9HYPO</name>
<reference evidence="4" key="1">
    <citation type="submission" date="2022-10" db="EMBL/GenBank/DDBJ databases">
        <title>Fusarium specimens isolated from Avocado Roots.</title>
        <authorList>
            <person name="Stajich J."/>
            <person name="Roper C."/>
            <person name="Heimlech-Rivalta G."/>
        </authorList>
    </citation>
    <scope>NUCLEOTIDE SEQUENCE</scope>
    <source>
        <strain evidence="4">CF00143</strain>
    </source>
</reference>
<dbReference type="Pfam" id="PF24883">
    <property type="entry name" value="NPHP3_N"/>
    <property type="match status" value="1"/>
</dbReference>
<keyword evidence="1" id="KW-0677">Repeat</keyword>
<dbReference type="Pfam" id="PF17100">
    <property type="entry name" value="NACHT_N"/>
    <property type="match status" value="1"/>
</dbReference>
<feature type="region of interest" description="Disordered" evidence="2">
    <location>
        <begin position="27"/>
        <end position="96"/>
    </location>
</feature>
<dbReference type="InterPro" id="IPR031359">
    <property type="entry name" value="NACHT_N"/>
</dbReference>
<dbReference type="PANTHER" id="PTHR10039">
    <property type="entry name" value="AMELOGENIN"/>
    <property type="match status" value="1"/>
</dbReference>
<dbReference type="PANTHER" id="PTHR10039:SF17">
    <property type="entry name" value="FUNGAL STAND N-TERMINAL GOODBYE DOMAIN-CONTAINING PROTEIN-RELATED"/>
    <property type="match status" value="1"/>
</dbReference>
<dbReference type="InterPro" id="IPR027417">
    <property type="entry name" value="P-loop_NTPase"/>
</dbReference>
<dbReference type="AlphaFoldDB" id="A0A9W8PG07"/>
<evidence type="ECO:0000313" key="5">
    <source>
        <dbReference type="Proteomes" id="UP001152130"/>
    </source>
</evidence>
<dbReference type="Proteomes" id="UP001152130">
    <property type="component" value="Unassembled WGS sequence"/>
</dbReference>
<evidence type="ECO:0000313" key="4">
    <source>
        <dbReference type="EMBL" id="KAJ4005466.1"/>
    </source>
</evidence>
<gene>
    <name evidence="4" type="ORF">NW766_011014</name>
</gene>
<dbReference type="SUPFAM" id="SSF52540">
    <property type="entry name" value="P-loop containing nucleoside triphosphate hydrolases"/>
    <property type="match status" value="2"/>
</dbReference>
<evidence type="ECO:0000259" key="3">
    <source>
        <dbReference type="PROSITE" id="PS50837"/>
    </source>
</evidence>
<keyword evidence="5" id="KW-1185">Reference proteome</keyword>
<organism evidence="4 5">
    <name type="scientific">Fusarium irregulare</name>
    <dbReference type="NCBI Taxonomy" id="2494466"/>
    <lineage>
        <taxon>Eukaryota</taxon>
        <taxon>Fungi</taxon>
        <taxon>Dikarya</taxon>
        <taxon>Ascomycota</taxon>
        <taxon>Pezizomycotina</taxon>
        <taxon>Sordariomycetes</taxon>
        <taxon>Hypocreomycetidae</taxon>
        <taxon>Hypocreales</taxon>
        <taxon>Nectriaceae</taxon>
        <taxon>Fusarium</taxon>
        <taxon>Fusarium incarnatum-equiseti species complex</taxon>
    </lineage>
</organism>
<feature type="domain" description="NACHT" evidence="3">
    <location>
        <begin position="425"/>
        <end position="587"/>
    </location>
</feature>
<dbReference type="InterPro" id="IPR007111">
    <property type="entry name" value="NACHT_NTPase"/>
</dbReference>
<feature type="compositionally biased region" description="Polar residues" evidence="2">
    <location>
        <begin position="44"/>
        <end position="65"/>
    </location>
</feature>
<accession>A0A9W8PG07</accession>
<dbReference type="EMBL" id="JAPDHF010000021">
    <property type="protein sequence ID" value="KAJ4005466.1"/>
    <property type="molecule type" value="Genomic_DNA"/>
</dbReference>
<comment type="caution">
    <text evidence="4">The sequence shown here is derived from an EMBL/GenBank/DDBJ whole genome shotgun (WGS) entry which is preliminary data.</text>
</comment>